<accession>A0A511MH48</accession>
<dbReference type="Proteomes" id="UP000321424">
    <property type="component" value="Unassembled WGS sequence"/>
</dbReference>
<gene>
    <name evidence="1" type="ORF">NN4_42800</name>
</gene>
<proteinExistence type="predicted"/>
<organism evidence="1 2">
    <name type="scientific">Nocardia ninae NBRC 108245</name>
    <dbReference type="NCBI Taxonomy" id="1210091"/>
    <lineage>
        <taxon>Bacteria</taxon>
        <taxon>Bacillati</taxon>
        <taxon>Actinomycetota</taxon>
        <taxon>Actinomycetes</taxon>
        <taxon>Mycobacteriales</taxon>
        <taxon>Nocardiaceae</taxon>
        <taxon>Nocardia</taxon>
    </lineage>
</organism>
<evidence type="ECO:0000313" key="2">
    <source>
        <dbReference type="Proteomes" id="UP000321424"/>
    </source>
</evidence>
<dbReference type="OrthoDB" id="9015064at2"/>
<comment type="caution">
    <text evidence="1">The sequence shown here is derived from an EMBL/GenBank/DDBJ whole genome shotgun (WGS) entry which is preliminary data.</text>
</comment>
<dbReference type="EMBL" id="BJXA01000028">
    <property type="protein sequence ID" value="GEM39761.1"/>
    <property type="molecule type" value="Genomic_DNA"/>
</dbReference>
<sequence>MKVMFALWDAGDLLADELTAQLAAAGTTALQVNIADAEVANAMLRLTTFDEPVAAVVSTWISEPRETDAVATVLAEVAKRVAGWHVEEARPIEPPVVPLGRRTPGLANLAFLRQPDTLPHAEWLHRWRDKHTEVAITTQATFGYVQNLVLDRVTNDAPDIAAIVEELFPIEALTDPHAFYGSAGDNAELTRRIGRMMKSVATFGADRDIDVVPTSRYLLR</sequence>
<reference evidence="1 2" key="1">
    <citation type="submission" date="2019-07" db="EMBL/GenBank/DDBJ databases">
        <title>Whole genome shotgun sequence of Nocardia ninae NBRC 108245.</title>
        <authorList>
            <person name="Hosoyama A."/>
            <person name="Uohara A."/>
            <person name="Ohji S."/>
            <person name="Ichikawa N."/>
        </authorList>
    </citation>
    <scope>NUCLEOTIDE SEQUENCE [LARGE SCALE GENOMIC DNA]</scope>
    <source>
        <strain evidence="1 2">NBRC 108245</strain>
    </source>
</reference>
<evidence type="ECO:0000313" key="1">
    <source>
        <dbReference type="EMBL" id="GEM39761.1"/>
    </source>
</evidence>
<dbReference type="AlphaFoldDB" id="A0A511MH48"/>
<name>A0A511MH48_9NOCA</name>
<protein>
    <submittedName>
        <fullName evidence="1">Uncharacterized protein</fullName>
    </submittedName>
</protein>
<dbReference type="InterPro" id="IPR011008">
    <property type="entry name" value="Dimeric_a/b-barrel"/>
</dbReference>
<keyword evidence="2" id="KW-1185">Reference proteome</keyword>
<dbReference type="SUPFAM" id="SSF54909">
    <property type="entry name" value="Dimeric alpha+beta barrel"/>
    <property type="match status" value="1"/>
</dbReference>